<gene>
    <name evidence="1" type="ORF">MGAL_10B031158</name>
</gene>
<dbReference type="SUPFAM" id="SSF48452">
    <property type="entry name" value="TPR-like"/>
    <property type="match status" value="1"/>
</dbReference>
<protein>
    <submittedName>
        <fullName evidence="1">Uncharacterized protein</fullName>
    </submittedName>
</protein>
<proteinExistence type="predicted"/>
<accession>A0A8B6CI65</accession>
<dbReference type="InterPro" id="IPR011990">
    <property type="entry name" value="TPR-like_helical_dom_sf"/>
</dbReference>
<keyword evidence="2" id="KW-1185">Reference proteome</keyword>
<dbReference type="PANTHER" id="PTHR33845:SF1">
    <property type="entry name" value="C2H2-TYPE DOMAIN-CONTAINING PROTEIN"/>
    <property type="match status" value="1"/>
</dbReference>
<dbReference type="OrthoDB" id="5987536at2759"/>
<comment type="caution">
    <text evidence="1">The sequence shown here is derived from an EMBL/GenBank/DDBJ whole genome shotgun (WGS) entry which is preliminary data.</text>
</comment>
<dbReference type="AlphaFoldDB" id="A0A8B6CI65"/>
<dbReference type="Proteomes" id="UP000596742">
    <property type="component" value="Unassembled WGS sequence"/>
</dbReference>
<evidence type="ECO:0000313" key="2">
    <source>
        <dbReference type="Proteomes" id="UP000596742"/>
    </source>
</evidence>
<sequence length="145" mass="16398">MKIYCYIHIFDSCLQNWYSVASILEDVLTIVKEKDDTINETYIRLDNAGCYKSAPLLLSLPGISIRSQINIKRYDFSDAQGWKDRIIAPNKQHMKAYANEGHSIKTANQMKKAIESYGGIAGTFTCVVKINQEKQTKTNGNGQEL</sequence>
<dbReference type="EMBL" id="UYJE01001815">
    <property type="protein sequence ID" value="VDI05401.1"/>
    <property type="molecule type" value="Genomic_DNA"/>
</dbReference>
<organism evidence="1 2">
    <name type="scientific">Mytilus galloprovincialis</name>
    <name type="common">Mediterranean mussel</name>
    <dbReference type="NCBI Taxonomy" id="29158"/>
    <lineage>
        <taxon>Eukaryota</taxon>
        <taxon>Metazoa</taxon>
        <taxon>Spiralia</taxon>
        <taxon>Lophotrochozoa</taxon>
        <taxon>Mollusca</taxon>
        <taxon>Bivalvia</taxon>
        <taxon>Autobranchia</taxon>
        <taxon>Pteriomorphia</taxon>
        <taxon>Mytilida</taxon>
        <taxon>Mytiloidea</taxon>
        <taxon>Mytilidae</taxon>
        <taxon>Mytilinae</taxon>
        <taxon>Mytilus</taxon>
    </lineage>
</organism>
<evidence type="ECO:0000313" key="1">
    <source>
        <dbReference type="EMBL" id="VDI05401.1"/>
    </source>
</evidence>
<reference evidence="1" key="1">
    <citation type="submission" date="2018-11" db="EMBL/GenBank/DDBJ databases">
        <authorList>
            <person name="Alioto T."/>
            <person name="Alioto T."/>
        </authorList>
    </citation>
    <scope>NUCLEOTIDE SEQUENCE</scope>
</reference>
<name>A0A8B6CI65_MYTGA</name>
<dbReference type="PANTHER" id="PTHR33845">
    <property type="entry name" value="C2H2-TYPE DOMAIN-CONTAINING PROTEIN"/>
    <property type="match status" value="1"/>
</dbReference>